<organism evidence="1 2">
    <name type="scientific">Biomphalaria glabrata</name>
    <name type="common">Bloodfluke planorb</name>
    <name type="synonym">Freshwater snail</name>
    <dbReference type="NCBI Taxonomy" id="6526"/>
    <lineage>
        <taxon>Eukaryota</taxon>
        <taxon>Metazoa</taxon>
        <taxon>Spiralia</taxon>
        <taxon>Lophotrochozoa</taxon>
        <taxon>Mollusca</taxon>
        <taxon>Gastropoda</taxon>
        <taxon>Heterobranchia</taxon>
        <taxon>Euthyneura</taxon>
        <taxon>Panpulmonata</taxon>
        <taxon>Hygrophila</taxon>
        <taxon>Lymnaeoidea</taxon>
        <taxon>Planorbidae</taxon>
        <taxon>Biomphalaria</taxon>
    </lineage>
</organism>
<sequence>MVLVRVMESVSEAGLVSNANIVEDLTLLENTIISPNIDLLTDRDDTTCLNVSIQTINITFNITYVFTWIRLTVKDPASLPGFTVEFSTSASLTPKIECLNQKYFLVDNATLDIQCDLTEAIQTVIITGTGQTSLCSLYINGGRNVALKQNTSQTSDHMEPGKGTFDASRAVDGNTNSIFFGGLSCTHTNTTDYNPKWNVVFQLSEISRYVIYNRDECPAGSWELNCRTCKQSCPNNCHWDDGSCNEVCFGAMDPPGCKKGLL</sequence>
<gene>
    <name evidence="1" type="primary">106055998</name>
</gene>
<dbReference type="Gene3D" id="2.60.120.260">
    <property type="entry name" value="Galactose-binding domain-like"/>
    <property type="match status" value="1"/>
</dbReference>
<evidence type="ECO:0008006" key="3">
    <source>
        <dbReference type="Google" id="ProtNLM"/>
    </source>
</evidence>
<reference evidence="1" key="1">
    <citation type="submission" date="2020-05" db="UniProtKB">
        <authorList>
            <consortium name="EnsemblMetazoa"/>
        </authorList>
    </citation>
    <scope>IDENTIFICATION</scope>
    <source>
        <strain evidence="1">BB02</strain>
    </source>
</reference>
<evidence type="ECO:0000313" key="1">
    <source>
        <dbReference type="EnsemblMetazoa" id="BGLB036851-PA"/>
    </source>
</evidence>
<dbReference type="PANTHER" id="PTHR45713">
    <property type="entry name" value="FTP DOMAIN-CONTAINING PROTEIN"/>
    <property type="match status" value="1"/>
</dbReference>
<dbReference type="InterPro" id="IPR008979">
    <property type="entry name" value="Galactose-bd-like_sf"/>
</dbReference>
<dbReference type="KEGG" id="bgt:106055998"/>
<dbReference type="InterPro" id="IPR051941">
    <property type="entry name" value="BG_Antigen-Binding_Lectin"/>
</dbReference>
<dbReference type="SUPFAM" id="SSF49785">
    <property type="entry name" value="Galactose-binding domain-like"/>
    <property type="match status" value="1"/>
</dbReference>
<dbReference type="VEuPathDB" id="VectorBase:BGLAX_039513"/>
<dbReference type="PANTHER" id="PTHR45713:SF6">
    <property type="entry name" value="F5_8 TYPE C DOMAIN-CONTAINING PROTEIN"/>
    <property type="match status" value="1"/>
</dbReference>
<dbReference type="Proteomes" id="UP000076420">
    <property type="component" value="Unassembled WGS sequence"/>
</dbReference>
<dbReference type="VEuPathDB" id="VectorBase:BGLB036851"/>
<proteinExistence type="predicted"/>
<evidence type="ECO:0000313" key="2">
    <source>
        <dbReference type="Proteomes" id="UP000076420"/>
    </source>
</evidence>
<accession>A0A2C9LZP6</accession>
<dbReference type="AlphaFoldDB" id="A0A2C9LZP6"/>
<dbReference type="EnsemblMetazoa" id="BGLB036851-RA">
    <property type="protein sequence ID" value="BGLB036851-PA"/>
    <property type="gene ID" value="BGLB036851"/>
</dbReference>
<name>A0A2C9LZP6_BIOGL</name>
<protein>
    <recommendedName>
        <fullName evidence="3">Fucolectin tachylectin-4 pentraxin-1 domain-containing protein</fullName>
    </recommendedName>
</protein>